<comment type="subunit">
    <text evidence="2">Monomer.</text>
</comment>
<evidence type="ECO:0000259" key="11">
    <source>
        <dbReference type="Pfam" id="PF02799"/>
    </source>
</evidence>
<accession>F4SBB4</accession>
<dbReference type="PROSITE" id="PS00975">
    <property type="entry name" value="NMT_1"/>
    <property type="match status" value="1"/>
</dbReference>
<evidence type="ECO:0000256" key="4">
    <source>
        <dbReference type="ARBA" id="ARBA00022240"/>
    </source>
</evidence>
<dbReference type="InterPro" id="IPR022678">
    <property type="entry name" value="NMT_CS"/>
</dbReference>
<dbReference type="Gene3D" id="3.40.630.30">
    <property type="match status" value="2"/>
</dbReference>
<dbReference type="GO" id="GO:0004379">
    <property type="term" value="F:glycylpeptide N-tetradecanoyltransferase activity"/>
    <property type="evidence" value="ECO:0007669"/>
    <property type="project" value="UniProtKB-EC"/>
</dbReference>
<dbReference type="PANTHER" id="PTHR11377">
    <property type="entry name" value="N-MYRISTOYL TRANSFERASE"/>
    <property type="match status" value="1"/>
</dbReference>
<evidence type="ECO:0000256" key="9">
    <source>
        <dbReference type="SAM" id="MobiDB-lite"/>
    </source>
</evidence>
<dbReference type="GO" id="GO:0005829">
    <property type="term" value="C:cytosol"/>
    <property type="evidence" value="ECO:0007669"/>
    <property type="project" value="EnsemblFungi"/>
</dbReference>
<dbReference type="OrthoDB" id="60315at2759"/>
<keyword evidence="13" id="KW-1185">Reference proteome</keyword>
<keyword evidence="6 7" id="KW-0012">Acyltransferase</keyword>
<dbReference type="AlphaFoldDB" id="F4SBB4"/>
<evidence type="ECO:0000313" key="12">
    <source>
        <dbReference type="EMBL" id="EGF98062.1"/>
    </source>
</evidence>
<feature type="region of interest" description="Disordered" evidence="9">
    <location>
        <begin position="628"/>
        <end position="648"/>
    </location>
</feature>
<dbReference type="VEuPathDB" id="FungiDB:MELLADRAFT_46150"/>
<keyword evidence="5 7" id="KW-0808">Transferase</keyword>
<feature type="domain" description="Glycylpeptide N-tetradecanoyltransferase N-terminal" evidence="10">
    <location>
        <begin position="218"/>
        <end position="377"/>
    </location>
</feature>
<dbReference type="InParanoid" id="F4SBB4"/>
<dbReference type="STRING" id="747676.F4SBB4"/>
<dbReference type="SUPFAM" id="SSF55729">
    <property type="entry name" value="Acyl-CoA N-acyltransferases (Nat)"/>
    <property type="match status" value="2"/>
</dbReference>
<comment type="similarity">
    <text evidence="1 8">Belongs to the NMT family.</text>
</comment>
<feature type="compositionally biased region" description="Basic residues" evidence="9">
    <location>
        <begin position="92"/>
        <end position="101"/>
    </location>
</feature>
<dbReference type="InterPro" id="IPR000903">
    <property type="entry name" value="NMT"/>
</dbReference>
<dbReference type="Pfam" id="PF01233">
    <property type="entry name" value="NMT"/>
    <property type="match status" value="1"/>
</dbReference>
<dbReference type="SMR" id="F4SBB4"/>
<dbReference type="eggNOG" id="KOG2779">
    <property type="taxonomic scope" value="Eukaryota"/>
</dbReference>
<dbReference type="Pfam" id="PF02799">
    <property type="entry name" value="NMT_C"/>
    <property type="match status" value="1"/>
</dbReference>
<dbReference type="InterPro" id="IPR022677">
    <property type="entry name" value="NMT_C"/>
</dbReference>
<dbReference type="RefSeq" id="XP_007418651.1">
    <property type="nucleotide sequence ID" value="XM_007418589.1"/>
</dbReference>
<dbReference type="EC" id="2.3.1.97" evidence="3 7"/>
<evidence type="ECO:0000256" key="2">
    <source>
        <dbReference type="ARBA" id="ARBA00011245"/>
    </source>
</evidence>
<feature type="domain" description="Glycylpeptide N-tetradecanoyltransferase C-terminal" evidence="11">
    <location>
        <begin position="392"/>
        <end position="627"/>
    </location>
</feature>
<feature type="compositionally biased region" description="Low complexity" evidence="9">
    <location>
        <begin position="630"/>
        <end position="640"/>
    </location>
</feature>
<dbReference type="EMBL" id="GL883186">
    <property type="protein sequence ID" value="EGF98062.1"/>
    <property type="molecule type" value="Genomic_DNA"/>
</dbReference>
<dbReference type="HOGENOM" id="CLU_022882_2_0_1"/>
<gene>
    <name evidence="12" type="ORF">MELLADRAFT_46150</name>
</gene>
<evidence type="ECO:0000256" key="3">
    <source>
        <dbReference type="ARBA" id="ARBA00012923"/>
    </source>
</evidence>
<proteinExistence type="inferred from homology"/>
<dbReference type="InterPro" id="IPR022676">
    <property type="entry name" value="NMT_N"/>
</dbReference>
<feature type="region of interest" description="Disordered" evidence="9">
    <location>
        <begin position="1"/>
        <end position="105"/>
    </location>
</feature>
<dbReference type="KEGG" id="mlr:MELLADRAFT_46150"/>
<dbReference type="FunCoup" id="F4SBB4">
    <property type="interactions" value="645"/>
</dbReference>
<reference evidence="13" key="1">
    <citation type="journal article" date="2011" name="Proc. Natl. Acad. Sci. U.S.A.">
        <title>Obligate biotrophy features unraveled by the genomic analysis of rust fungi.</title>
        <authorList>
            <person name="Duplessis S."/>
            <person name="Cuomo C.A."/>
            <person name="Lin Y.-C."/>
            <person name="Aerts A."/>
            <person name="Tisserant E."/>
            <person name="Veneault-Fourrey C."/>
            <person name="Joly D.L."/>
            <person name="Hacquard S."/>
            <person name="Amselem J."/>
            <person name="Cantarel B.L."/>
            <person name="Chiu R."/>
            <person name="Coutinho P.M."/>
            <person name="Feau N."/>
            <person name="Field M."/>
            <person name="Frey P."/>
            <person name="Gelhaye E."/>
            <person name="Goldberg J."/>
            <person name="Grabherr M.G."/>
            <person name="Kodira C.D."/>
            <person name="Kohler A."/>
            <person name="Kuees U."/>
            <person name="Lindquist E.A."/>
            <person name="Lucas S.M."/>
            <person name="Mago R."/>
            <person name="Mauceli E."/>
            <person name="Morin E."/>
            <person name="Murat C."/>
            <person name="Pangilinan J.L."/>
            <person name="Park R."/>
            <person name="Pearson M."/>
            <person name="Quesneville H."/>
            <person name="Rouhier N."/>
            <person name="Sakthikumar S."/>
            <person name="Salamov A.A."/>
            <person name="Schmutz J."/>
            <person name="Selles B."/>
            <person name="Shapiro H."/>
            <person name="Tanguay P."/>
            <person name="Tuskan G.A."/>
            <person name="Henrissat B."/>
            <person name="Van de Peer Y."/>
            <person name="Rouze P."/>
            <person name="Ellis J.G."/>
            <person name="Dodds P.N."/>
            <person name="Schein J.E."/>
            <person name="Zhong S."/>
            <person name="Hamelin R.C."/>
            <person name="Grigoriev I.V."/>
            <person name="Szabo L.J."/>
            <person name="Martin F."/>
        </authorList>
    </citation>
    <scope>NUCLEOTIDE SEQUENCE [LARGE SCALE GENOMIC DNA]</scope>
    <source>
        <strain evidence="13">98AG31 / pathotype 3-4-7</strain>
    </source>
</reference>
<dbReference type="InterPro" id="IPR016181">
    <property type="entry name" value="Acyl_CoA_acyltransferase"/>
</dbReference>
<name>F4SBB4_MELLP</name>
<dbReference type="Proteomes" id="UP000001072">
    <property type="component" value="Unassembled WGS sequence"/>
</dbReference>
<evidence type="ECO:0000313" key="13">
    <source>
        <dbReference type="Proteomes" id="UP000001072"/>
    </source>
</evidence>
<evidence type="ECO:0000256" key="6">
    <source>
        <dbReference type="ARBA" id="ARBA00023315"/>
    </source>
</evidence>
<evidence type="ECO:0000256" key="8">
    <source>
        <dbReference type="RuleBase" id="RU004178"/>
    </source>
</evidence>
<dbReference type="GeneID" id="18928309"/>
<feature type="compositionally biased region" description="Basic and acidic residues" evidence="9">
    <location>
        <begin position="60"/>
        <end position="73"/>
    </location>
</feature>
<organism evidence="13">
    <name type="scientific">Melampsora larici-populina (strain 98AG31 / pathotype 3-4-7)</name>
    <name type="common">Poplar leaf rust fungus</name>
    <dbReference type="NCBI Taxonomy" id="747676"/>
    <lineage>
        <taxon>Eukaryota</taxon>
        <taxon>Fungi</taxon>
        <taxon>Dikarya</taxon>
        <taxon>Basidiomycota</taxon>
        <taxon>Pucciniomycotina</taxon>
        <taxon>Pucciniomycetes</taxon>
        <taxon>Pucciniales</taxon>
        <taxon>Melampsoraceae</taxon>
        <taxon>Melampsora</taxon>
    </lineage>
</organism>
<evidence type="ECO:0000259" key="10">
    <source>
        <dbReference type="Pfam" id="PF01233"/>
    </source>
</evidence>
<evidence type="ECO:0000256" key="7">
    <source>
        <dbReference type="RuleBase" id="RU000586"/>
    </source>
</evidence>
<comment type="catalytic activity">
    <reaction evidence="7">
        <text>N-terminal glycyl-[protein] + tetradecanoyl-CoA = N-tetradecanoylglycyl-[protein] + CoA + H(+)</text>
        <dbReference type="Rhea" id="RHEA:15521"/>
        <dbReference type="Rhea" id="RHEA-COMP:12666"/>
        <dbReference type="Rhea" id="RHEA-COMP:12667"/>
        <dbReference type="ChEBI" id="CHEBI:15378"/>
        <dbReference type="ChEBI" id="CHEBI:57287"/>
        <dbReference type="ChEBI" id="CHEBI:57385"/>
        <dbReference type="ChEBI" id="CHEBI:64723"/>
        <dbReference type="ChEBI" id="CHEBI:133050"/>
        <dbReference type="EC" id="2.3.1.97"/>
    </reaction>
</comment>
<feature type="compositionally biased region" description="Polar residues" evidence="9">
    <location>
        <begin position="41"/>
        <end position="59"/>
    </location>
</feature>
<sequence>MASPKPTNKEVTNDVIEYGSEFLRPEIDDNSIEGGIEIEPTIQSAGSSKAGPSTNFTEGSETHEEVSKGKGEVGQEEEEEELNISTAGPSSKKNKKKKSKGKASAIAQKLKNSLNGTVSNNGNSNTGNVSLENKLSPEGHQLVVDRIRANSGDAIADQVAALGPAELGRMLDNLRLLDVMQGKNSGKNKKDMADHKFWATQPVLQLDEQNTSFEEGEIEPNKPGDEIRQTPLTLPDGYEWCSLDLNDEIQLREVYELLTGNYVEDDDAMFRFDYTAPFIRWALQPPNFVQDWHVGVRVASGKRRLIAFIAGVPMNLKARSTVKDCSEINFLCIHKKLRAKRLAPVLIKEITRRCNIRGIFQAIYTAGIFLPTPISRCQYFHRSLNPAKLIATGFSSQPRGVSIARLKRMYECPTEPLLPGFREMVESDVPTVGILLRRYMSRYDLQPILSDDEIRHNFISGRGKGELIDGRREEQVAWSFVAENPENHTITDFVSFYHLPSTAMNSTPHQTIDAAYLFYYATTSVPSCSNLFQSVESEHQSNQLEKEPNWIEESVEDRLVLKKRLMTLIGDALIMAQKAKFDVFNALTLMDNSLFVKELQFGAGDGFLHYYLYNWKVHQIQGGVSGEGGSVQVSEGSTESPTTERIGSGVGVVML</sequence>
<evidence type="ECO:0000256" key="1">
    <source>
        <dbReference type="ARBA" id="ARBA00009469"/>
    </source>
</evidence>
<evidence type="ECO:0000256" key="5">
    <source>
        <dbReference type="ARBA" id="ARBA00022679"/>
    </source>
</evidence>
<protein>
    <recommendedName>
        <fullName evidence="4 7">Glycylpeptide N-tetradecanoyltransferase</fullName>
        <ecNumber evidence="3 7">2.3.1.97</ecNumber>
    </recommendedName>
</protein>
<comment type="function">
    <text evidence="7">Adds a myristoyl group to the N-terminal glycine residue of certain cellular proteins.</text>
</comment>
<dbReference type="PANTHER" id="PTHR11377:SF5">
    <property type="entry name" value="GLYCYLPEPTIDE N-TETRADECANOYLTRANSFERASE"/>
    <property type="match status" value="1"/>
</dbReference>
<dbReference type="FunFam" id="3.40.630.30:FF:000042">
    <property type="entry name" value="Glycylpeptide N-tetradecanoyltransferase"/>
    <property type="match status" value="1"/>
</dbReference>